<name>M3ZF46_XIPMA</name>
<evidence type="ECO:0000256" key="5">
    <source>
        <dbReference type="ARBA" id="ARBA00023136"/>
    </source>
</evidence>
<reference evidence="9" key="2">
    <citation type="journal article" date="2013" name="Nat. Genet.">
        <title>The genome of the platyfish, Xiphophorus maculatus, provides insights into evolutionary adaptation and several complex traits.</title>
        <authorList>
            <person name="Schartl M."/>
            <person name="Walter R.B."/>
            <person name="Shen Y."/>
            <person name="Garcia T."/>
            <person name="Catchen J."/>
            <person name="Amores A."/>
            <person name="Braasch I."/>
            <person name="Chalopin D."/>
            <person name="Volff J.N."/>
            <person name="Lesch K.P."/>
            <person name="Bisazza A."/>
            <person name="Minx P."/>
            <person name="Hillier L."/>
            <person name="Wilson R.K."/>
            <person name="Fuerstenberg S."/>
            <person name="Boore J."/>
            <person name="Searle S."/>
            <person name="Postlethwait J.H."/>
            <person name="Warren W.C."/>
        </authorList>
    </citation>
    <scope>NUCLEOTIDE SEQUENCE [LARGE SCALE GENOMIC DNA]</scope>
    <source>
        <strain evidence="9">JP 163 A</strain>
    </source>
</reference>
<evidence type="ECO:0000256" key="7">
    <source>
        <dbReference type="SAM" id="Phobius"/>
    </source>
</evidence>
<accession>M3ZF46</accession>
<evidence type="ECO:0000256" key="6">
    <source>
        <dbReference type="SAM" id="MobiDB-lite"/>
    </source>
</evidence>
<feature type="transmembrane region" description="Helical" evidence="7">
    <location>
        <begin position="63"/>
        <end position="85"/>
    </location>
</feature>
<evidence type="ECO:0000256" key="2">
    <source>
        <dbReference type="ARBA" id="ARBA00005308"/>
    </source>
</evidence>
<keyword evidence="4 7" id="KW-1133">Transmembrane helix</keyword>
<reference evidence="8" key="3">
    <citation type="submission" date="2025-08" db="UniProtKB">
        <authorList>
            <consortium name="Ensembl"/>
        </authorList>
    </citation>
    <scope>IDENTIFICATION</scope>
    <source>
        <strain evidence="8">JP 163 A</strain>
    </source>
</reference>
<evidence type="ECO:0000256" key="3">
    <source>
        <dbReference type="ARBA" id="ARBA00022692"/>
    </source>
</evidence>
<feature type="region of interest" description="Disordered" evidence="6">
    <location>
        <begin position="15"/>
        <end position="41"/>
    </location>
</feature>
<dbReference type="InterPro" id="IPR018787">
    <property type="entry name" value="DUF2371_TMEM200"/>
</dbReference>
<evidence type="ECO:0000313" key="9">
    <source>
        <dbReference type="Proteomes" id="UP000002852"/>
    </source>
</evidence>
<feature type="region of interest" description="Disordered" evidence="6">
    <location>
        <begin position="405"/>
        <end position="458"/>
    </location>
</feature>
<dbReference type="PANTHER" id="PTHR31815">
    <property type="entry name" value="AGAP005329-PA"/>
    <property type="match status" value="1"/>
</dbReference>
<evidence type="ECO:0000256" key="4">
    <source>
        <dbReference type="ARBA" id="ARBA00022989"/>
    </source>
</evidence>
<feature type="region of interest" description="Disordered" evidence="6">
    <location>
        <begin position="295"/>
        <end position="315"/>
    </location>
</feature>
<organism evidence="8 9">
    <name type="scientific">Xiphophorus maculatus</name>
    <name type="common">Southern platyfish</name>
    <name type="synonym">Platypoecilus maculatus</name>
    <dbReference type="NCBI Taxonomy" id="8083"/>
    <lineage>
        <taxon>Eukaryota</taxon>
        <taxon>Metazoa</taxon>
        <taxon>Chordata</taxon>
        <taxon>Craniata</taxon>
        <taxon>Vertebrata</taxon>
        <taxon>Euteleostomi</taxon>
        <taxon>Actinopterygii</taxon>
        <taxon>Neopterygii</taxon>
        <taxon>Teleostei</taxon>
        <taxon>Neoteleostei</taxon>
        <taxon>Acanthomorphata</taxon>
        <taxon>Ovalentaria</taxon>
        <taxon>Atherinomorphae</taxon>
        <taxon>Cyprinodontiformes</taxon>
        <taxon>Poeciliidae</taxon>
        <taxon>Poeciliinae</taxon>
        <taxon>Xiphophorus</taxon>
    </lineage>
</organism>
<sequence>MTAAAGVLTGLAKLKRQDSARSQHRPIPPASQGLANEGAPRKRKRRTDVVVVRGRLRLYSASGFFLFLGLIILAVGIGMATLGYWPHNKAVSTGGGNEQTGGALMRFLEQHLHSERMKMLGPFTMGIGIFIFICANAILHENRDRETKIIHMRDMYSTVIDIHRLRQREYHHRSSVCARDVGDRRGFGADTAARLASNSLLGFSSRSGSRVGHREQARLDCSFAGLLAPLYKDGPFYGAGLGLSQSDSVRHQWSVDGDGEKGGHHAGSIVSSSISAFTLPVIKLNNCVIDEPEMEAITEEDRGGERREGERPAPLCSMESLVVPVASVAKASKPPGLQRSHSASSSSRCSSFSSCSLSPAPSSTSGCWLSPGAARSDFGSNSSLHMLNSHSHSKSLDLERGPSVLSVRSEQRKHPSWPRLDRSSSKGYTRLEDREEQAERLSDASASPTDRRDYSKREKLLMISRSHNNLSFEQEEFNSSTLKRGSSETRF</sequence>
<feature type="compositionally biased region" description="Basic and acidic residues" evidence="6">
    <location>
        <begin position="449"/>
        <end position="458"/>
    </location>
</feature>
<dbReference type="Ensembl" id="ENSXMAT00000000841.2">
    <property type="protein sequence ID" value="ENSXMAP00000000838.2"/>
    <property type="gene ID" value="ENSXMAG00000000846.2"/>
</dbReference>
<feature type="region of interest" description="Disordered" evidence="6">
    <location>
        <begin position="472"/>
        <end position="491"/>
    </location>
</feature>
<feature type="compositionally biased region" description="Basic and acidic residues" evidence="6">
    <location>
        <begin position="299"/>
        <end position="311"/>
    </location>
</feature>
<comment type="similarity">
    <text evidence="2">Belongs to the TMEM200 family.</text>
</comment>
<protein>
    <submittedName>
        <fullName evidence="8">Transmembrane protein 200A</fullName>
    </submittedName>
</protein>
<dbReference type="PANTHER" id="PTHR31815:SF0">
    <property type="entry name" value="TRANSMEMBRANE PROTEIN 200A"/>
    <property type="match status" value="1"/>
</dbReference>
<reference evidence="8" key="4">
    <citation type="submission" date="2025-09" db="UniProtKB">
        <authorList>
            <consortium name="Ensembl"/>
        </authorList>
    </citation>
    <scope>IDENTIFICATION</scope>
    <source>
        <strain evidence="8">JP 163 A</strain>
    </source>
</reference>
<feature type="transmembrane region" description="Helical" evidence="7">
    <location>
        <begin position="119"/>
        <end position="139"/>
    </location>
</feature>
<feature type="compositionally biased region" description="Polar residues" evidence="6">
    <location>
        <begin position="472"/>
        <end position="484"/>
    </location>
</feature>
<dbReference type="HOGENOM" id="CLU_030031_0_0_1"/>
<dbReference type="eggNOG" id="KOG4823">
    <property type="taxonomic scope" value="Eukaryota"/>
</dbReference>
<dbReference type="GeneTree" id="ENSGT00530000063698"/>
<dbReference type="Proteomes" id="UP000002852">
    <property type="component" value="Unassembled WGS sequence"/>
</dbReference>
<reference evidence="9" key="1">
    <citation type="submission" date="2012-01" db="EMBL/GenBank/DDBJ databases">
        <authorList>
            <person name="Walter R."/>
            <person name="Schartl M."/>
            <person name="Warren W."/>
        </authorList>
    </citation>
    <scope>NUCLEOTIDE SEQUENCE [LARGE SCALE GENOMIC DNA]</scope>
    <source>
        <strain evidence="9">JP 163 A</strain>
    </source>
</reference>
<proteinExistence type="inferred from homology"/>
<dbReference type="Pfam" id="PF10177">
    <property type="entry name" value="DUF2371"/>
    <property type="match status" value="1"/>
</dbReference>
<keyword evidence="3 7" id="KW-0812">Transmembrane</keyword>
<dbReference type="GO" id="GO:0016020">
    <property type="term" value="C:membrane"/>
    <property type="evidence" value="ECO:0007669"/>
    <property type="project" value="UniProtKB-SubCell"/>
</dbReference>
<comment type="subcellular location">
    <subcellularLocation>
        <location evidence="1">Membrane</location>
        <topology evidence="1">Multi-pass membrane protein</topology>
    </subcellularLocation>
</comment>
<keyword evidence="9" id="KW-1185">Reference proteome</keyword>
<keyword evidence="5 7" id="KW-0472">Membrane</keyword>
<dbReference type="AlphaFoldDB" id="M3ZF46"/>
<feature type="compositionally biased region" description="Basic and acidic residues" evidence="6">
    <location>
        <begin position="409"/>
        <end position="442"/>
    </location>
</feature>
<evidence type="ECO:0000256" key="1">
    <source>
        <dbReference type="ARBA" id="ARBA00004141"/>
    </source>
</evidence>
<evidence type="ECO:0000313" key="8">
    <source>
        <dbReference type="Ensembl" id="ENSXMAP00000000838.2"/>
    </source>
</evidence>